<dbReference type="InterPro" id="IPR011009">
    <property type="entry name" value="Kinase-like_dom_sf"/>
</dbReference>
<dbReference type="PANTHER" id="PTHR44329">
    <property type="entry name" value="SERINE/THREONINE-PROTEIN KINASE TNNI3K-RELATED"/>
    <property type="match status" value="1"/>
</dbReference>
<dbReference type="Gene3D" id="1.10.510.10">
    <property type="entry name" value="Transferase(Phosphotransferase) domain 1"/>
    <property type="match status" value="1"/>
</dbReference>
<dbReference type="Gene3D" id="1.10.10.1010">
    <property type="entry name" value="Intein homing endonuclease, domain IV"/>
    <property type="match status" value="12"/>
</dbReference>
<accession>A0A015IAS5</accession>
<evidence type="ECO:0000313" key="6">
    <source>
        <dbReference type="EMBL" id="EXX54312.1"/>
    </source>
</evidence>
<dbReference type="GO" id="GO:0004674">
    <property type="term" value="F:protein serine/threonine kinase activity"/>
    <property type="evidence" value="ECO:0007669"/>
    <property type="project" value="TreeGrafter"/>
</dbReference>
<keyword evidence="1" id="KW-0808">Transferase</keyword>
<keyword evidence="3" id="KW-0418">Kinase</keyword>
<dbReference type="Proteomes" id="UP000022910">
    <property type="component" value="Unassembled WGS sequence"/>
</dbReference>
<dbReference type="PROSITE" id="PS50011">
    <property type="entry name" value="PROTEIN_KINASE_DOM"/>
    <property type="match status" value="1"/>
</dbReference>
<dbReference type="InterPro" id="IPR051681">
    <property type="entry name" value="Ser/Thr_Kinases-Pseudokinases"/>
</dbReference>
<keyword evidence="4" id="KW-0067">ATP-binding</keyword>
<keyword evidence="7" id="KW-1185">Reference proteome</keyword>
<dbReference type="HOGENOM" id="CLU_233515_0_0_1"/>
<protein>
    <submittedName>
        <fullName evidence="6">Ypk2p</fullName>
    </submittedName>
</protein>
<dbReference type="SMART" id="SM00220">
    <property type="entry name" value="S_TKc"/>
    <property type="match status" value="1"/>
</dbReference>
<dbReference type="PANTHER" id="PTHR44329:SF288">
    <property type="entry name" value="MITOGEN-ACTIVATED PROTEIN KINASE KINASE KINASE 20"/>
    <property type="match status" value="1"/>
</dbReference>
<evidence type="ECO:0000256" key="3">
    <source>
        <dbReference type="ARBA" id="ARBA00022777"/>
    </source>
</evidence>
<evidence type="ECO:0000313" key="7">
    <source>
        <dbReference type="Proteomes" id="UP000022910"/>
    </source>
</evidence>
<proteinExistence type="predicted"/>
<comment type="caution">
    <text evidence="6">The sequence shown here is derived from an EMBL/GenBank/DDBJ whole genome shotgun (WGS) entry which is preliminary data.</text>
</comment>
<evidence type="ECO:0000259" key="5">
    <source>
        <dbReference type="PROSITE" id="PS50011"/>
    </source>
</evidence>
<dbReference type="InterPro" id="IPR001245">
    <property type="entry name" value="Ser-Thr/Tyr_kinase_cat_dom"/>
</dbReference>
<gene>
    <name evidence="6" type="ORF">RirG_235630</name>
</gene>
<evidence type="ECO:0000256" key="2">
    <source>
        <dbReference type="ARBA" id="ARBA00022741"/>
    </source>
</evidence>
<organism evidence="6 7">
    <name type="scientific">Rhizophagus irregularis (strain DAOM 197198w)</name>
    <name type="common">Glomus intraradices</name>
    <dbReference type="NCBI Taxonomy" id="1432141"/>
    <lineage>
        <taxon>Eukaryota</taxon>
        <taxon>Fungi</taxon>
        <taxon>Fungi incertae sedis</taxon>
        <taxon>Mucoromycota</taxon>
        <taxon>Glomeromycotina</taxon>
        <taxon>Glomeromycetes</taxon>
        <taxon>Glomerales</taxon>
        <taxon>Glomeraceae</taxon>
        <taxon>Rhizophagus</taxon>
    </lineage>
</organism>
<keyword evidence="2" id="KW-0547">Nucleotide-binding</keyword>
<dbReference type="Pfam" id="PF07714">
    <property type="entry name" value="PK_Tyr_Ser-Thr"/>
    <property type="match status" value="1"/>
</dbReference>
<sequence length="2024" mass="241118">MDKKKRIKSSYKTCKICNRICYTRRFQRGFENWTSGNVDIDKFIQDNQLLSHDDLGNILEWIPYDKFYDIEHIANDRYQANWIDGNIIDWDIKNKNWKRKGQNMIIVLKKLNNLKDITVEFMNEIDIAYGITQNPKTKDYIIVLDNKCKKCNDTCYSIHFRQNFNNWTSGNDNIDKFIQDTQLSTHNSVKEVLEWIPYDKFYDKFYGITHIVENEFKANWIDGNIWDWDNNNQNWKRKNQNMIVVLKKLNNPKHFKLEFMNEINIAYGITQNPETKDYMMILKNIKCKKCNYACHSIHFQQNFNNWTSGNDDIDKYIQDTQLSAHKDMEKALEWIPYNKFYNIKHIAKDKYQANWIDGNIVFWDNQNGNWTRQNQDVNIELKRLNNPADVTLEFVNKIKINYMFYGITQDPEKKNYMIVSTNRCKKCNTVCNTIHFLQNFNNWTSNNDDIDKLIQVTQLIAHKDVRFVLEWIPYSQFYNFKCIAKDWYRVNWIDGNIIDWDSNSKNWKRGEQNMSVDLKKSNNLKNVTGEFLVKSNTDNKFYGITQNPETKDFMMILDNTCKRCNIVCYSIHFQQNFNNWTSGNDDIDKFIQDIQLSSHKYVKKALEWVPYDKFYNIKHIAKDKYQANWIEGNIINWDDNNKNWKRESQNMTIVLKKLNNPKISKLINEVAYGITQNPETKDYMVVLSDKCKKCNYACFSMYFQQNFNNWTSGNDNIDKFIQDNQLSSYKSLKNILEWIPYDKFYDITYIADNRYKARCIDGNINFWSSTYGYWKRDMNEIVELKKLNNVKDTELVFEKEIATIYGITQNPETKDYMMVLYIICEICNYRCLSMRYFQQNFDKWTSGNDNIDKYIQGSQLTLPHNSPIGVLKWIPYNQFNNIKYISDDRYQANFMKRENQDMIVVLKKLNNLKNVGLEFMYNEATIAYGITQDPKTKYYMKVLDEKCKKCNYACHSIHFQQNFNNWTSGNDDIDKFIQDIQLSSHKYVEKALEWIPYNKFHDITYIMKNEYEANWTNGNIWKWDINNQNWKRKNQNMIVVLKKLNNPKNFKLEFMNEVAITYGITQNPKTKSYMMVLDEKCKKCNYTCHSIHFQQNFNNWTSGNDDIDKFIQDIQLSAHNNVKEVLEWIPYNKFYNIKYIADDRYQANWIEGNIIIWNSKNKNWIRKGQNMILVLKKLDNIKDITLEFMNEITTVYGITQNPETKNYIIVLDSKCKKCNNICYSIHFQQNFNNWTSGNDDIDKFIQDIQLSSHDNLRNILEWIPYNKFYDIKYIADDRYQANWIEGNIIDWDSKNKNWKREGQNMILVLKKLDNIKDITLEFINEIKSDEYYGITQDLETKGYFMVILSNKCIKCNIVCCSMYFQQNFNNWASGNDDIDKFIQNIQLSAHTNVRGVLEWIPYDKFYDIKYIADDRYQANWIEGNIIDWDSENKNWKREGRNMILVLKKLDNIKYITLEFINEIKTDYIFYGITQNLETKNYMVVLGEKCKRCNYICYSIYFQQNFDNWTSGNNDIDKFIQNIQLSTHNNVRGVLEWIPYDKIYEIKYIADDKYQANWTEGNIIDWDSENKNWKREGRNMILVLKKLDNIKYITLEFINEVKTDYIFYGITQNLETKNYMVVLGEKCKRCNYICYSILFQRNFDNWTSGNDDIDKFIQDTQLSSHKDVVKKALEWIPYDKFYDVEYVAKGGFGKVYKANWIDGDISFWDDDYQNWKRIGQNKFVALKSLNNSKNVTLEFMNEVALHNKVDNNSFIIKLYGITQDPKTKNYMMVLEYAEDGSLRDFLKENNNLDLKIKINYLYNIASGLENIHGNGIIHRDLHTGNILKNFETILITDMGLCKPADYKPSENTKNDIYGVLPYIAPEILRGQSYTKASDIYSFGIVMYEVISGLSPYHDLINDGYLVTKICLGLRPRFNTIKVSPFIVHLIKRCLDANSLNRPTAIEVRDKLWEFKFDNSLELQKQIEEINDNNTPLTSSSYRMHSKANYTGSSLLSFNNLPEPKNSDNYYDQNDDIITMNFSGIY</sequence>
<reference evidence="6 7" key="1">
    <citation type="submission" date="2014-02" db="EMBL/GenBank/DDBJ databases">
        <title>Single nucleus genome sequencing reveals high similarity among nuclei of an endomycorrhizal fungus.</title>
        <authorList>
            <person name="Lin K."/>
            <person name="Geurts R."/>
            <person name="Zhang Z."/>
            <person name="Limpens E."/>
            <person name="Saunders D.G."/>
            <person name="Mu D."/>
            <person name="Pang E."/>
            <person name="Cao H."/>
            <person name="Cha H."/>
            <person name="Lin T."/>
            <person name="Zhou Q."/>
            <person name="Shang Y."/>
            <person name="Li Y."/>
            <person name="Ivanov S."/>
            <person name="Sharma T."/>
            <person name="Velzen R.V."/>
            <person name="Ruijter N.D."/>
            <person name="Aanen D.K."/>
            <person name="Win J."/>
            <person name="Kamoun S."/>
            <person name="Bisseling T."/>
            <person name="Huang S."/>
        </authorList>
    </citation>
    <scope>NUCLEOTIDE SEQUENCE [LARGE SCALE GENOMIC DNA]</scope>
    <source>
        <strain evidence="7">DAOM197198w</strain>
    </source>
</reference>
<evidence type="ECO:0000256" key="4">
    <source>
        <dbReference type="ARBA" id="ARBA00022840"/>
    </source>
</evidence>
<evidence type="ECO:0000256" key="1">
    <source>
        <dbReference type="ARBA" id="ARBA00022679"/>
    </source>
</evidence>
<dbReference type="SUPFAM" id="SSF56112">
    <property type="entry name" value="Protein kinase-like (PK-like)"/>
    <property type="match status" value="1"/>
</dbReference>
<dbReference type="GO" id="GO:0005524">
    <property type="term" value="F:ATP binding"/>
    <property type="evidence" value="ECO:0007669"/>
    <property type="project" value="UniProtKB-KW"/>
</dbReference>
<dbReference type="EMBL" id="JEMT01028526">
    <property type="protein sequence ID" value="EXX54312.1"/>
    <property type="molecule type" value="Genomic_DNA"/>
</dbReference>
<name>A0A015IAS5_RHIIW</name>
<dbReference type="InterPro" id="IPR000719">
    <property type="entry name" value="Prot_kinase_dom"/>
</dbReference>
<feature type="domain" description="Protein kinase" evidence="5">
    <location>
        <begin position="1680"/>
        <end position="1952"/>
    </location>
</feature>